<name>A0ABP9S7W8_9MICC</name>
<proteinExistence type="predicted"/>
<protein>
    <submittedName>
        <fullName evidence="1">Uncharacterized protein</fullName>
    </submittedName>
</protein>
<keyword evidence="2" id="KW-1185">Reference proteome</keyword>
<dbReference type="Proteomes" id="UP001500200">
    <property type="component" value="Unassembled WGS sequence"/>
</dbReference>
<evidence type="ECO:0000313" key="1">
    <source>
        <dbReference type="EMBL" id="GAA5192284.1"/>
    </source>
</evidence>
<sequence>MLPFAAAQDRVIKPAAHLGNLRAGLTATLAASDQTQNFFQNKLRSQSAAVEHLQAENSEQRATIKSLQTEIGRLRTIQQIDAHDLVHLASEFLALAQATGAELDNSVKELFRGRGWINAARQTKAKQR</sequence>
<gene>
    <name evidence="1" type="ORF">GCM10023346_13900</name>
</gene>
<dbReference type="EMBL" id="BAABKK010000010">
    <property type="protein sequence ID" value="GAA5192284.1"/>
    <property type="molecule type" value="Genomic_DNA"/>
</dbReference>
<evidence type="ECO:0000313" key="2">
    <source>
        <dbReference type="Proteomes" id="UP001500200"/>
    </source>
</evidence>
<organism evidence="1 2">
    <name type="scientific">Arthrobacter gyeryongensis</name>
    <dbReference type="NCBI Taxonomy" id="1650592"/>
    <lineage>
        <taxon>Bacteria</taxon>
        <taxon>Bacillati</taxon>
        <taxon>Actinomycetota</taxon>
        <taxon>Actinomycetes</taxon>
        <taxon>Micrococcales</taxon>
        <taxon>Micrococcaceae</taxon>
        <taxon>Arthrobacter</taxon>
    </lineage>
</organism>
<comment type="caution">
    <text evidence="1">The sequence shown here is derived from an EMBL/GenBank/DDBJ whole genome shotgun (WGS) entry which is preliminary data.</text>
</comment>
<reference evidence="2" key="1">
    <citation type="journal article" date="2019" name="Int. J. Syst. Evol. Microbiol.">
        <title>The Global Catalogue of Microorganisms (GCM) 10K type strain sequencing project: providing services to taxonomists for standard genome sequencing and annotation.</title>
        <authorList>
            <consortium name="The Broad Institute Genomics Platform"/>
            <consortium name="The Broad Institute Genome Sequencing Center for Infectious Disease"/>
            <person name="Wu L."/>
            <person name="Ma J."/>
        </authorList>
    </citation>
    <scope>NUCLEOTIDE SEQUENCE [LARGE SCALE GENOMIC DNA]</scope>
    <source>
        <strain evidence="2">JCM 18514</strain>
    </source>
</reference>
<accession>A0ABP9S7W8</accession>